<organism evidence="1 2">
    <name type="scientific">Flagellimonas iocasae</name>
    <dbReference type="NCBI Taxonomy" id="2055905"/>
    <lineage>
        <taxon>Bacteria</taxon>
        <taxon>Pseudomonadati</taxon>
        <taxon>Bacteroidota</taxon>
        <taxon>Flavobacteriia</taxon>
        <taxon>Flavobacteriales</taxon>
        <taxon>Flavobacteriaceae</taxon>
        <taxon>Flagellimonas</taxon>
    </lineage>
</organism>
<evidence type="ECO:0000313" key="1">
    <source>
        <dbReference type="EMBL" id="MFD2100637.1"/>
    </source>
</evidence>
<comment type="caution">
    <text evidence="1">The sequence shown here is derived from an EMBL/GenBank/DDBJ whole genome shotgun (WGS) entry which is preliminary data.</text>
</comment>
<protein>
    <recommendedName>
        <fullName evidence="3">DUF481 domain-containing protein</fullName>
    </recommendedName>
</protein>
<accession>A0ABW4Y025</accession>
<proteinExistence type="predicted"/>
<name>A0ABW4Y025_9FLAO</name>
<dbReference type="EMBL" id="JBHUHU010000003">
    <property type="protein sequence ID" value="MFD2100637.1"/>
    <property type="molecule type" value="Genomic_DNA"/>
</dbReference>
<dbReference type="Proteomes" id="UP001597342">
    <property type="component" value="Unassembled WGS sequence"/>
</dbReference>
<sequence>MRNYYPIWLKRARFSKLFGFIKRLLCFSKGTHVALLVLMSTLTSMAQETEKHFLDDFRGTVNVTNNGISLVPSFSLGDPAVLFDLKFRKGRVSFEPDMRFALEGKPWSFLFWFRYQAIEKERFSLRVGAHPALNFRTVSVIRNGQTEEILESRRYVAAEVAPTFKISENVGVGMYYLYGRGFDAGVKQTNFLVLNSYFNNLYFTDQLYFNVSPQVYLLGSDDLIGYYLVGFFKLGKKDFPLSIGAILNKAIETEIVPEDDFTWNLSLTYSFP</sequence>
<reference evidence="2" key="1">
    <citation type="journal article" date="2019" name="Int. J. Syst. Evol. Microbiol.">
        <title>The Global Catalogue of Microorganisms (GCM) 10K type strain sequencing project: providing services to taxonomists for standard genome sequencing and annotation.</title>
        <authorList>
            <consortium name="The Broad Institute Genomics Platform"/>
            <consortium name="The Broad Institute Genome Sequencing Center for Infectious Disease"/>
            <person name="Wu L."/>
            <person name="Ma J."/>
        </authorList>
    </citation>
    <scope>NUCLEOTIDE SEQUENCE [LARGE SCALE GENOMIC DNA]</scope>
    <source>
        <strain evidence="2">JCM 3389</strain>
    </source>
</reference>
<evidence type="ECO:0000313" key="2">
    <source>
        <dbReference type="Proteomes" id="UP001597342"/>
    </source>
</evidence>
<dbReference type="RefSeq" id="WP_379831340.1">
    <property type="nucleotide sequence ID" value="NZ_JBHUHU010000003.1"/>
</dbReference>
<evidence type="ECO:0008006" key="3">
    <source>
        <dbReference type="Google" id="ProtNLM"/>
    </source>
</evidence>
<gene>
    <name evidence="1" type="ORF">ACFSJE_12680</name>
</gene>
<keyword evidence="2" id="KW-1185">Reference proteome</keyword>